<dbReference type="EMBL" id="RCCK01000012">
    <property type="protein sequence ID" value="RLJ75010.1"/>
    <property type="molecule type" value="Genomic_DNA"/>
</dbReference>
<evidence type="ECO:0000313" key="1">
    <source>
        <dbReference type="EMBL" id="RLJ75010.1"/>
    </source>
</evidence>
<gene>
    <name evidence="1" type="ORF">BCL90_3356</name>
</gene>
<organism evidence="1 2">
    <name type="scientific">Pedobacter alluvionis</name>
    <dbReference type="NCBI Taxonomy" id="475253"/>
    <lineage>
        <taxon>Bacteria</taxon>
        <taxon>Pseudomonadati</taxon>
        <taxon>Bacteroidota</taxon>
        <taxon>Sphingobacteriia</taxon>
        <taxon>Sphingobacteriales</taxon>
        <taxon>Sphingobacteriaceae</taxon>
        <taxon>Pedobacter</taxon>
    </lineage>
</organism>
<proteinExistence type="predicted"/>
<reference evidence="1 2" key="1">
    <citation type="submission" date="2018-10" db="EMBL/GenBank/DDBJ databases">
        <title>Genomic Encyclopedia of Archaeal and Bacterial Type Strains, Phase II (KMG-II): from individual species to whole genera.</title>
        <authorList>
            <person name="Goeker M."/>
        </authorList>
    </citation>
    <scope>NUCLEOTIDE SEQUENCE [LARGE SCALE GENOMIC DNA]</scope>
    <source>
        <strain evidence="1 2">DSM 19624</strain>
    </source>
</reference>
<accession>A0A497XXT6</accession>
<name>A0A497XXT6_9SPHI</name>
<sequence length="204" mass="24291">MINHDRFKTVETKITQVKKILIAFLFLLVLPCTFAFKQDFSQPVQLDWETHFKGKPDMRSPFFALTAMTWKYSYESTVYRNRVAIKLQNDVSIDKNRSWVKWDKIKDPEIRASLLHHEQGHANIQYVLLLEAERVLKNRNYSVNNYKAQISELANQISNYFDTMQRNYDEETEHGSNHKMQARWDEIIQNKIEESRTAMAELQK</sequence>
<dbReference type="Pfam" id="PF06037">
    <property type="entry name" value="DUF922"/>
    <property type="match status" value="1"/>
</dbReference>
<dbReference type="Proteomes" id="UP000273898">
    <property type="component" value="Unassembled WGS sequence"/>
</dbReference>
<dbReference type="InterPro" id="IPR010321">
    <property type="entry name" value="DUF922"/>
</dbReference>
<evidence type="ECO:0000313" key="2">
    <source>
        <dbReference type="Proteomes" id="UP000273898"/>
    </source>
</evidence>
<dbReference type="AlphaFoldDB" id="A0A497XXT6"/>
<comment type="caution">
    <text evidence="1">The sequence shown here is derived from an EMBL/GenBank/DDBJ whole genome shotgun (WGS) entry which is preliminary data.</text>
</comment>
<protein>
    <submittedName>
        <fullName evidence="1">Uncharacterized protein DUF922</fullName>
    </submittedName>
</protein>